<keyword evidence="7 15" id="KW-0732">Signal</keyword>
<evidence type="ECO:0000256" key="15">
    <source>
        <dbReference type="SAM" id="SignalP"/>
    </source>
</evidence>
<gene>
    <name evidence="16" type="ORF">FFLO_01225</name>
</gene>
<keyword evidence="12" id="KW-0539">Nucleus</keyword>
<accession>A0A8K0NV10</accession>
<dbReference type="GO" id="GO:0048288">
    <property type="term" value="P:nuclear membrane fusion involved in karyogamy"/>
    <property type="evidence" value="ECO:0007669"/>
    <property type="project" value="InterPro"/>
</dbReference>
<reference evidence="16" key="1">
    <citation type="submission" date="2020-04" db="EMBL/GenBank/DDBJ databases">
        <title>Analysis of mating type loci in Filobasidium floriforme.</title>
        <authorList>
            <person name="Nowrousian M."/>
        </authorList>
    </citation>
    <scope>NUCLEOTIDE SEQUENCE</scope>
    <source>
        <strain evidence="16">CBS 6242</strain>
    </source>
</reference>
<protein>
    <submittedName>
        <fullName evidence="16">Uncharacterized protein</fullName>
    </submittedName>
</protein>
<keyword evidence="8" id="KW-0256">Endoplasmic reticulum</keyword>
<evidence type="ECO:0000256" key="13">
    <source>
        <dbReference type="SAM" id="MobiDB-lite"/>
    </source>
</evidence>
<evidence type="ECO:0000256" key="3">
    <source>
        <dbReference type="ARBA" id="ARBA00004586"/>
    </source>
</evidence>
<dbReference type="GO" id="GO:0031965">
    <property type="term" value="C:nuclear membrane"/>
    <property type="evidence" value="ECO:0007669"/>
    <property type="project" value="UniProtKB-SubCell"/>
</dbReference>
<evidence type="ECO:0000256" key="12">
    <source>
        <dbReference type="ARBA" id="ARBA00023242"/>
    </source>
</evidence>
<evidence type="ECO:0000256" key="10">
    <source>
        <dbReference type="ARBA" id="ARBA00023136"/>
    </source>
</evidence>
<dbReference type="GO" id="GO:0005789">
    <property type="term" value="C:endoplasmic reticulum membrane"/>
    <property type="evidence" value="ECO:0007669"/>
    <property type="project" value="UniProtKB-SubCell"/>
</dbReference>
<dbReference type="EMBL" id="JABELV010000017">
    <property type="protein sequence ID" value="KAG7566966.1"/>
    <property type="molecule type" value="Genomic_DNA"/>
</dbReference>
<feature type="region of interest" description="Disordered" evidence="13">
    <location>
        <begin position="665"/>
        <end position="715"/>
    </location>
</feature>
<feature type="region of interest" description="Disordered" evidence="13">
    <location>
        <begin position="131"/>
        <end position="155"/>
    </location>
</feature>
<evidence type="ECO:0000256" key="8">
    <source>
        <dbReference type="ARBA" id="ARBA00022824"/>
    </source>
</evidence>
<feature type="signal peptide" evidence="15">
    <location>
        <begin position="1"/>
        <end position="23"/>
    </location>
</feature>
<evidence type="ECO:0000256" key="4">
    <source>
        <dbReference type="ARBA" id="ARBA00010473"/>
    </source>
</evidence>
<evidence type="ECO:0000313" key="16">
    <source>
        <dbReference type="EMBL" id="KAG7566966.1"/>
    </source>
</evidence>
<evidence type="ECO:0000256" key="1">
    <source>
        <dbReference type="ARBA" id="ARBA00003389"/>
    </source>
</evidence>
<keyword evidence="6 14" id="KW-0812">Transmembrane</keyword>
<keyword evidence="17" id="KW-1185">Reference proteome</keyword>
<evidence type="ECO:0000256" key="7">
    <source>
        <dbReference type="ARBA" id="ARBA00022729"/>
    </source>
</evidence>
<organism evidence="16 17">
    <name type="scientific">Filobasidium floriforme</name>
    <dbReference type="NCBI Taxonomy" id="5210"/>
    <lineage>
        <taxon>Eukaryota</taxon>
        <taxon>Fungi</taxon>
        <taxon>Dikarya</taxon>
        <taxon>Basidiomycota</taxon>
        <taxon>Agaricomycotina</taxon>
        <taxon>Tremellomycetes</taxon>
        <taxon>Filobasidiales</taxon>
        <taxon>Filobasidiaceae</taxon>
        <taxon>Filobasidium</taxon>
    </lineage>
</organism>
<dbReference type="PANTHER" id="PTHR28012">
    <property type="entry name" value="NUCLEAR FUSION PROTEIN KAR5"/>
    <property type="match status" value="1"/>
</dbReference>
<keyword evidence="9 14" id="KW-1133">Transmembrane helix</keyword>
<evidence type="ECO:0000313" key="17">
    <source>
        <dbReference type="Proteomes" id="UP000812966"/>
    </source>
</evidence>
<evidence type="ECO:0000256" key="6">
    <source>
        <dbReference type="ARBA" id="ARBA00022692"/>
    </source>
</evidence>
<feature type="transmembrane region" description="Helical" evidence="14">
    <location>
        <begin position="543"/>
        <end position="569"/>
    </location>
</feature>
<name>A0A8K0NV10_9TREE</name>
<evidence type="ECO:0000256" key="14">
    <source>
        <dbReference type="SAM" id="Phobius"/>
    </source>
</evidence>
<evidence type="ECO:0000256" key="5">
    <source>
        <dbReference type="ARBA" id="ARBA00022459"/>
    </source>
</evidence>
<comment type="subcellular location">
    <subcellularLocation>
        <location evidence="3">Endoplasmic reticulum membrane</location>
    </subcellularLocation>
    <subcellularLocation>
        <location evidence="2">Nucleus membrane</location>
    </subcellularLocation>
</comment>
<evidence type="ECO:0000256" key="11">
    <source>
        <dbReference type="ARBA" id="ARBA00023180"/>
    </source>
</evidence>
<dbReference type="PANTHER" id="PTHR28012:SF1">
    <property type="entry name" value="NUCLEAR FUSION PROTEIN KAR5"/>
    <property type="match status" value="1"/>
</dbReference>
<dbReference type="AlphaFoldDB" id="A0A8K0NV10"/>
<proteinExistence type="inferred from homology"/>
<keyword evidence="5" id="KW-0415">Karyogamy</keyword>
<dbReference type="GO" id="GO:0000742">
    <property type="term" value="P:karyogamy involved in conjugation with cellular fusion"/>
    <property type="evidence" value="ECO:0007669"/>
    <property type="project" value="InterPro"/>
</dbReference>
<keyword evidence="10 14" id="KW-0472">Membrane</keyword>
<evidence type="ECO:0000256" key="9">
    <source>
        <dbReference type="ARBA" id="ARBA00022989"/>
    </source>
</evidence>
<dbReference type="Proteomes" id="UP000812966">
    <property type="component" value="Unassembled WGS sequence"/>
</dbReference>
<evidence type="ECO:0000256" key="2">
    <source>
        <dbReference type="ARBA" id="ARBA00004126"/>
    </source>
</evidence>
<comment type="function">
    <text evidence="1">Required for nuclear membrane fusion during karyogamy.</text>
</comment>
<keyword evidence="11" id="KW-0325">Glycoprotein</keyword>
<comment type="similarity">
    <text evidence="4">Belongs to the KAR5 family.</text>
</comment>
<dbReference type="InterPro" id="IPR007292">
    <property type="entry name" value="Nuclear_fusion_Kar5"/>
</dbReference>
<comment type="caution">
    <text evidence="16">The sequence shown here is derived from an EMBL/GenBank/DDBJ whole genome shotgun (WGS) entry which is preliminary data.</text>
</comment>
<sequence>MRSAHLLATGVLLTSHGLSGAEALGWRDKVPHAAASTEEAGFLRYRERDDTSITELADLGIVRRSDLMEETEDTGNYDCHKQIRQRIHLACSADAGRKSGVSGWDEAERAGVAIALTLCSIQSALQSPPVECEPWSPYSSNPGPSEVHYTRSSRRGETVASYNELDDRYGRQGFPVDDGEGRAMRGRCLEALHRSPQDWSSYNGYLADATKQCHALKGQQTLDIAKEIYRNSTMEKLALLQMLKTHELARRDTESSVEARLSDRIETLRDMVSNIDNAGVRLDDQLSRQETNMNAGLERLDESVKQALALKDDFWFDVHSRWEAVLSDLQGRLSAVIRETGERSLDELNIELHHALGAHGTSLKEQERAHGLALANHATKLEERSLRAYDIDVARMDLAEERWDALSMVIRSTSQTLEIIADRLNDLEPVLKETISTAVTIKEESVDQLQHNRLVAQEIRLTLQGQDEAVKDGRRAWEDLKAGFTDERMELEQRKEGRMQWGFKGTFTNLVQVVAPAFSTIPAIQIVSTVFNRYPCICNLLGVFWACLSTIFDGLYWVFWMTTWSYILLKTGLWRLMRLVYKLGWDIYSELQGPIEGEEQGRGIEITTPPRGGVKWALPMSPDITPKRPAGKINRDHDETDESQEVTQTTHGYVGALGLIMEDDEDNDPFLVRSQPRQTRTRVGSRPTAGDGSRKRSLGAQVDRMKRRAQSEPLY</sequence>
<feature type="chain" id="PRO_5035478144" evidence="15">
    <location>
        <begin position="24"/>
        <end position="715"/>
    </location>
</feature>
<feature type="region of interest" description="Disordered" evidence="13">
    <location>
        <begin position="627"/>
        <end position="647"/>
    </location>
</feature>